<keyword evidence="2" id="KW-0808">Transferase</keyword>
<dbReference type="OrthoDB" id="9773188at2"/>
<dbReference type="Proteomes" id="UP000189935">
    <property type="component" value="Chromosome I"/>
</dbReference>
<dbReference type="RefSeq" id="WP_079543371.1">
    <property type="nucleotide sequence ID" value="NZ_LT670844.1"/>
</dbReference>
<dbReference type="Gene3D" id="3.40.50.150">
    <property type="entry name" value="Vaccinia Virus protein VP39"/>
    <property type="match status" value="1"/>
</dbReference>
<gene>
    <name evidence="2" type="ORF">SAMN05444159_6144</name>
</gene>
<protein>
    <submittedName>
        <fullName evidence="2">Methyltransferase domain-containing protein</fullName>
    </submittedName>
</protein>
<organism evidence="2 3">
    <name type="scientific">Bradyrhizobium lablabi</name>
    <dbReference type="NCBI Taxonomy" id="722472"/>
    <lineage>
        <taxon>Bacteria</taxon>
        <taxon>Pseudomonadati</taxon>
        <taxon>Pseudomonadota</taxon>
        <taxon>Alphaproteobacteria</taxon>
        <taxon>Hyphomicrobiales</taxon>
        <taxon>Nitrobacteraceae</taxon>
        <taxon>Bradyrhizobium</taxon>
    </lineage>
</organism>
<dbReference type="InterPro" id="IPR029063">
    <property type="entry name" value="SAM-dependent_MTases_sf"/>
</dbReference>
<evidence type="ECO:0000259" key="1">
    <source>
        <dbReference type="Pfam" id="PF08241"/>
    </source>
</evidence>
<evidence type="ECO:0000313" key="2">
    <source>
        <dbReference type="EMBL" id="SHL53938.1"/>
    </source>
</evidence>
<proteinExistence type="predicted"/>
<dbReference type="SUPFAM" id="SSF53335">
    <property type="entry name" value="S-adenosyl-L-methionine-dependent methyltransferases"/>
    <property type="match status" value="1"/>
</dbReference>
<name>A0A1M7BFY3_9BRAD</name>
<dbReference type="AlphaFoldDB" id="A0A1M7BFY3"/>
<sequence length="358" mass="40734">MTASNREREHEDVYGKSFALYDREQMTQFTGFFEKRLLANGLDGESLFKGKRCLDAGCGNGRGSLLMLKNGAAHVTALDISQENLRSVDRNLKSFGYSNFECRQTSLEKIAIPDQCFDFVWCNGVLMHTAEPDACLQEIARVLKVGGRSWIYVYGSNGLYWYLINRFRMWFREFDPQRLLDCLQMMSVEVRYIGEYMDDWKVPYLRSYTDLDFSTRLREVGFGDVARLWRGVSYDTSERLMRFPNDRPWLGEGDLRYLLTKTGVAGSADGQPLSSDEHGSKPNFDRLILEKLDAPLTDLEAAIGSNVILAALLASNLQRRLRDMMSEECPLDVASFLNFVRSNCEAAKILTAAGSRGR</sequence>
<keyword evidence="2" id="KW-0489">Methyltransferase</keyword>
<reference evidence="2 3" key="1">
    <citation type="submission" date="2016-11" db="EMBL/GenBank/DDBJ databases">
        <authorList>
            <person name="Jaros S."/>
            <person name="Januszkiewicz K."/>
            <person name="Wedrychowicz H."/>
        </authorList>
    </citation>
    <scope>NUCLEOTIDE SEQUENCE [LARGE SCALE GENOMIC DNA]</scope>
    <source>
        <strain evidence="2 3">GAS499</strain>
    </source>
</reference>
<dbReference type="CDD" id="cd02440">
    <property type="entry name" value="AdoMet_MTases"/>
    <property type="match status" value="1"/>
</dbReference>
<feature type="domain" description="Methyltransferase type 11" evidence="1">
    <location>
        <begin position="54"/>
        <end position="149"/>
    </location>
</feature>
<accession>A0A1M7BFY3</accession>
<dbReference type="Pfam" id="PF08241">
    <property type="entry name" value="Methyltransf_11"/>
    <property type="match status" value="1"/>
</dbReference>
<dbReference type="GO" id="GO:0008757">
    <property type="term" value="F:S-adenosylmethionine-dependent methyltransferase activity"/>
    <property type="evidence" value="ECO:0007669"/>
    <property type="project" value="InterPro"/>
</dbReference>
<dbReference type="EMBL" id="LT670844">
    <property type="protein sequence ID" value="SHL53938.1"/>
    <property type="molecule type" value="Genomic_DNA"/>
</dbReference>
<dbReference type="PANTHER" id="PTHR43591">
    <property type="entry name" value="METHYLTRANSFERASE"/>
    <property type="match status" value="1"/>
</dbReference>
<evidence type="ECO:0000313" key="3">
    <source>
        <dbReference type="Proteomes" id="UP000189935"/>
    </source>
</evidence>
<dbReference type="InterPro" id="IPR013216">
    <property type="entry name" value="Methyltransf_11"/>
</dbReference>
<dbReference type="GO" id="GO:0032259">
    <property type="term" value="P:methylation"/>
    <property type="evidence" value="ECO:0007669"/>
    <property type="project" value="UniProtKB-KW"/>
</dbReference>
<dbReference type="PANTHER" id="PTHR43591:SF24">
    <property type="entry name" value="2-METHOXY-6-POLYPRENYL-1,4-BENZOQUINOL METHYLASE, MITOCHONDRIAL"/>
    <property type="match status" value="1"/>
</dbReference>